<gene>
    <name evidence="1" type="ORF">DI603_18185</name>
</gene>
<evidence type="ECO:0000313" key="2">
    <source>
        <dbReference type="Proteomes" id="UP000249633"/>
    </source>
</evidence>
<dbReference type="Proteomes" id="UP000249633">
    <property type="component" value="Unassembled WGS sequence"/>
</dbReference>
<evidence type="ECO:0008006" key="3">
    <source>
        <dbReference type="Google" id="ProtNLM"/>
    </source>
</evidence>
<name>A0A2W5DEQ6_9BURK</name>
<accession>A0A2W5DEQ6</accession>
<dbReference type="AlphaFoldDB" id="A0A2W5DEQ6"/>
<dbReference type="EMBL" id="QFOD01000020">
    <property type="protein sequence ID" value="PZP28893.1"/>
    <property type="molecule type" value="Genomic_DNA"/>
</dbReference>
<reference evidence="1 2" key="1">
    <citation type="submission" date="2017-08" db="EMBL/GenBank/DDBJ databases">
        <title>Infants hospitalized years apart are colonized by the same room-sourced microbial strains.</title>
        <authorList>
            <person name="Brooks B."/>
            <person name="Olm M.R."/>
            <person name="Firek B.A."/>
            <person name="Baker R."/>
            <person name="Thomas B.C."/>
            <person name="Morowitz M.J."/>
            <person name="Banfield J.F."/>
        </authorList>
    </citation>
    <scope>NUCLEOTIDE SEQUENCE [LARGE SCALE GENOMIC DNA]</scope>
    <source>
        <strain evidence="1">S2_012_000_R2_81</strain>
    </source>
</reference>
<evidence type="ECO:0000313" key="1">
    <source>
        <dbReference type="EMBL" id="PZP28893.1"/>
    </source>
</evidence>
<organism evidence="1 2">
    <name type="scientific">Roseateles depolymerans</name>
    <dbReference type="NCBI Taxonomy" id="76731"/>
    <lineage>
        <taxon>Bacteria</taxon>
        <taxon>Pseudomonadati</taxon>
        <taxon>Pseudomonadota</taxon>
        <taxon>Betaproteobacteria</taxon>
        <taxon>Burkholderiales</taxon>
        <taxon>Sphaerotilaceae</taxon>
        <taxon>Roseateles</taxon>
    </lineage>
</organism>
<comment type="caution">
    <text evidence="1">The sequence shown here is derived from an EMBL/GenBank/DDBJ whole genome shotgun (WGS) entry which is preliminary data.</text>
</comment>
<proteinExistence type="predicted"/>
<sequence length="157" mass="16753">MPLIDPFLTLAVPQDLVVAFIGCFSRCEYAMKASTYARDDHGIAAAAWQRLANDAVGWVQVEGGSPLEQAIELLVTEPPRVQSFAGGWQAVPLRGAQRLAQAIDAAVRVRHNLFHGGKHSPEAAPGRDEALVRAALTLLTAVVDQCPGDLRGAFNNG</sequence>
<protein>
    <recommendedName>
        <fullName evidence="3">RiboL-PSP-HEPN domain-containing protein</fullName>
    </recommendedName>
</protein>